<dbReference type="PANTHER" id="PTHR12250">
    <property type="entry name" value="PHOSPHATIDYLINOSITOL GLYCAN, CLASS N"/>
    <property type="match status" value="1"/>
</dbReference>
<dbReference type="InterPro" id="IPR017852">
    <property type="entry name" value="GPI_EtnP_transferase_1_C"/>
</dbReference>
<comment type="similarity">
    <text evidence="3 14">Belongs to the PIGG/PIGN/PIGO family. PIGN subfamily.</text>
</comment>
<feature type="transmembrane region" description="Helical" evidence="14">
    <location>
        <begin position="462"/>
        <end position="484"/>
    </location>
</feature>
<evidence type="ECO:0000256" key="12">
    <source>
        <dbReference type="ARBA" id="ARBA00023316"/>
    </source>
</evidence>
<comment type="pathway">
    <text evidence="2 14">Glycolipid biosynthesis; glycosylphosphatidylinositol-anchor biosynthesis.</text>
</comment>
<evidence type="ECO:0000313" key="16">
    <source>
        <dbReference type="EMBL" id="KAF8487372.1"/>
    </source>
</evidence>
<dbReference type="InterPro" id="IPR017850">
    <property type="entry name" value="Alkaline_phosphatase_core_sf"/>
</dbReference>
<feature type="transmembrane region" description="Helical" evidence="14">
    <location>
        <begin position="522"/>
        <end position="541"/>
    </location>
</feature>
<comment type="caution">
    <text evidence="16">The sequence shown here is derived from an EMBL/GenBank/DDBJ whole genome shotgun (WGS) entry which is preliminary data.</text>
</comment>
<dbReference type="AlphaFoldDB" id="A0A9P5TF26"/>
<feature type="domain" description="GPI ethanolamine phosphate transferase 1 C-terminal" evidence="15">
    <location>
        <begin position="451"/>
        <end position="914"/>
    </location>
</feature>
<feature type="transmembrane region" description="Helical" evidence="14">
    <location>
        <begin position="679"/>
        <end position="698"/>
    </location>
</feature>
<feature type="transmembrane region" description="Helical" evidence="14">
    <location>
        <begin position="816"/>
        <end position="842"/>
    </location>
</feature>
<evidence type="ECO:0000256" key="5">
    <source>
        <dbReference type="ARBA" id="ARBA00022502"/>
    </source>
</evidence>
<dbReference type="GO" id="GO:0071555">
    <property type="term" value="P:cell wall organization"/>
    <property type="evidence" value="ECO:0007669"/>
    <property type="project" value="UniProtKB-KW"/>
</dbReference>
<dbReference type="InterPro" id="IPR037671">
    <property type="entry name" value="PIGN_N"/>
</dbReference>
<sequence>MTSSSSIAGLLVLGIVFHLVYIGTVFDCYFASPVVHGMRQYKLPQAQAKRLVLIVGDGLRADFAFTANASQIVPGVPERVAPYLRNIVENRGAYGVSHTHVPTESRPGHVAIIGGMYEDVSAVTKGWKTNPVDFDSVFNQSSHTFSFGSPDILPMFVQGASPGRVDGWTYHADEEDFTKDATELDIWVLDQLKLLFRNATTNKALDAQLRAPQVVFFLHLLGLDTTGHSYRPHSKEYMNNIRVVDDIVRQTEQLMSEFYGDQETSYVFTADHGMSKIGNHGDGDPDNTRTPLVAWGAGIRRPIRNPNQIPDDYSAPWGLSHIVRHDVEQADVAALMSALIGTHWPVNSVGVLPDVDPHKDGYLSMRGGEREVAEAAVVNAKVVLEHYCVKHELRMARAILYRPYEFLDHPTSVSEYPGSQRIAVIEHLITSGNFQQARHQSHELIKTTLSGLRYLETYDRTLIRTIVTFAYTGWIAFSAAFILAPSRQLPAGSTPLWIPLLFSLAAVGSCGLFAIQRLPWTFHIYILFPFFFWQDVARKVYANWSALRGLGFGDVRWTWSLLLRLFLAVVALQSMVFGYTNREVWSVGFVAIGFIWPMTSWPQKARGKLFWPWAVGCFVSAMFPLLPVDPSESLGTVMFGGMCMLSAGELAVRRISKLETTAPASAHGTKLNSERTSRIQLLLVALSMYNTIVSVGSLQERHGLPLLNQIAGWIIFGLASLFPFCSFFFTTAPRTAEGRLLTYFLSFCPCFVILSISAEGLFYVSYCTTLYLWTLVEEDARPEKAKYRAVATANDDESESGSERNRRRLSLDDVRIALFFLFFVQVGFFGTGNVASISSFYLEPVYRLVPKFNPFLMATLLIFKIIAPFVFLSAAFATLNARLGMPPFALFLIALSLTDVMTMTFFFNVTDTGSWLQIGQSISHFCITSLLLVFSAGIASVGETLMRGTEPRRPEGKLE</sequence>
<feature type="transmembrane region" description="Helical" evidence="14">
    <location>
        <begin position="710"/>
        <end position="729"/>
    </location>
</feature>
<proteinExistence type="inferred from homology"/>
<evidence type="ECO:0000256" key="13">
    <source>
        <dbReference type="ARBA" id="ARBA00024850"/>
    </source>
</evidence>
<keyword evidence="5 14" id="KW-0337">GPI-anchor biosynthesis</keyword>
<feature type="transmembrane region" description="Helical" evidence="14">
    <location>
        <begin position="888"/>
        <end position="910"/>
    </location>
</feature>
<feature type="transmembrane region" description="Helical" evidence="14">
    <location>
        <begin position="496"/>
        <end position="516"/>
    </location>
</feature>
<evidence type="ECO:0000256" key="14">
    <source>
        <dbReference type="RuleBase" id="RU367138"/>
    </source>
</evidence>
<evidence type="ECO:0000256" key="10">
    <source>
        <dbReference type="ARBA" id="ARBA00023136"/>
    </source>
</evidence>
<keyword evidence="6 14" id="KW-0808">Transferase</keyword>
<name>A0A9P5TF26_9AGAM</name>
<evidence type="ECO:0000256" key="8">
    <source>
        <dbReference type="ARBA" id="ARBA00022824"/>
    </source>
</evidence>
<keyword evidence="9 14" id="KW-1133">Transmembrane helix</keyword>
<dbReference type="GO" id="GO:0051377">
    <property type="term" value="F:mannose-ethanolamine phosphotransferase activity"/>
    <property type="evidence" value="ECO:0007669"/>
    <property type="project" value="UniProtKB-UniRule"/>
</dbReference>
<accession>A0A9P5TF26</accession>
<dbReference type="EMBL" id="WHVB01000001">
    <property type="protein sequence ID" value="KAF8487372.1"/>
    <property type="molecule type" value="Genomic_DNA"/>
</dbReference>
<evidence type="ECO:0000256" key="1">
    <source>
        <dbReference type="ARBA" id="ARBA00004477"/>
    </source>
</evidence>
<keyword evidence="7 14" id="KW-0812">Transmembrane</keyword>
<evidence type="ECO:0000256" key="6">
    <source>
        <dbReference type="ARBA" id="ARBA00022679"/>
    </source>
</evidence>
<dbReference type="InterPro" id="IPR002591">
    <property type="entry name" value="Phosphodiest/P_Trfase"/>
</dbReference>
<feature type="transmembrane region" description="Helical" evidence="14">
    <location>
        <begin position="561"/>
        <end position="579"/>
    </location>
</feature>
<evidence type="ECO:0000259" key="15">
    <source>
        <dbReference type="Pfam" id="PF04987"/>
    </source>
</evidence>
<dbReference type="Pfam" id="PF01663">
    <property type="entry name" value="Phosphodiest"/>
    <property type="match status" value="1"/>
</dbReference>
<dbReference type="OrthoDB" id="2748310at2759"/>
<organism evidence="16 17">
    <name type="scientific">Russula ochroleuca</name>
    <dbReference type="NCBI Taxonomy" id="152965"/>
    <lineage>
        <taxon>Eukaryota</taxon>
        <taxon>Fungi</taxon>
        <taxon>Dikarya</taxon>
        <taxon>Basidiomycota</taxon>
        <taxon>Agaricomycotina</taxon>
        <taxon>Agaricomycetes</taxon>
        <taxon>Russulales</taxon>
        <taxon>Russulaceae</taxon>
        <taxon>Russula</taxon>
    </lineage>
</organism>
<feature type="transmembrane region" description="Helical" evidence="14">
    <location>
        <begin position="854"/>
        <end position="876"/>
    </location>
</feature>
<evidence type="ECO:0000256" key="7">
    <source>
        <dbReference type="ARBA" id="ARBA00022692"/>
    </source>
</evidence>
<evidence type="ECO:0000256" key="11">
    <source>
        <dbReference type="ARBA" id="ARBA00023180"/>
    </source>
</evidence>
<reference evidence="16" key="1">
    <citation type="submission" date="2019-10" db="EMBL/GenBank/DDBJ databases">
        <authorList>
            <consortium name="DOE Joint Genome Institute"/>
            <person name="Kuo A."/>
            <person name="Miyauchi S."/>
            <person name="Kiss E."/>
            <person name="Drula E."/>
            <person name="Kohler A."/>
            <person name="Sanchez-Garcia M."/>
            <person name="Andreopoulos B."/>
            <person name="Barry K.W."/>
            <person name="Bonito G."/>
            <person name="Buee M."/>
            <person name="Carver A."/>
            <person name="Chen C."/>
            <person name="Cichocki N."/>
            <person name="Clum A."/>
            <person name="Culley D."/>
            <person name="Crous P.W."/>
            <person name="Fauchery L."/>
            <person name="Girlanda M."/>
            <person name="Hayes R."/>
            <person name="Keri Z."/>
            <person name="LaButti K."/>
            <person name="Lipzen A."/>
            <person name="Lombard V."/>
            <person name="Magnuson J."/>
            <person name="Maillard F."/>
            <person name="Morin E."/>
            <person name="Murat C."/>
            <person name="Nolan M."/>
            <person name="Ohm R."/>
            <person name="Pangilinan J."/>
            <person name="Pereira M."/>
            <person name="Perotto S."/>
            <person name="Peter M."/>
            <person name="Riley R."/>
            <person name="Sitrit Y."/>
            <person name="Stielow B."/>
            <person name="Szollosi G."/>
            <person name="Zifcakova L."/>
            <person name="Stursova M."/>
            <person name="Spatafora J.W."/>
            <person name="Tedersoo L."/>
            <person name="Vaario L.-M."/>
            <person name="Yamada A."/>
            <person name="Yan M."/>
            <person name="Wang P."/>
            <person name="Xu J."/>
            <person name="Bruns T."/>
            <person name="Baldrian P."/>
            <person name="Vilgalys R."/>
            <person name="Henrissat B."/>
            <person name="Grigoriev I.V."/>
            <person name="Hibbett D."/>
            <person name="Nagy L.G."/>
            <person name="Martin F.M."/>
        </authorList>
    </citation>
    <scope>NUCLEOTIDE SEQUENCE</scope>
    <source>
        <strain evidence="16">Prilba</strain>
    </source>
</reference>
<dbReference type="PANTHER" id="PTHR12250:SF0">
    <property type="entry name" value="GPI ETHANOLAMINE PHOSPHATE TRANSFERASE 1"/>
    <property type="match status" value="1"/>
</dbReference>
<feature type="transmembrane region" description="Helical" evidence="14">
    <location>
        <begin position="922"/>
        <end position="942"/>
    </location>
</feature>
<keyword evidence="11" id="KW-0325">Glycoprotein</keyword>
<dbReference type="GO" id="GO:0006506">
    <property type="term" value="P:GPI anchor biosynthetic process"/>
    <property type="evidence" value="ECO:0007669"/>
    <property type="project" value="UniProtKB-KW"/>
</dbReference>
<dbReference type="EC" id="2.-.-.-" evidence="14"/>
<dbReference type="Proteomes" id="UP000759537">
    <property type="component" value="Unassembled WGS sequence"/>
</dbReference>
<feature type="transmembrane region" description="Helical" evidence="14">
    <location>
        <begin position="741"/>
        <end position="766"/>
    </location>
</feature>
<keyword evidence="12" id="KW-0961">Cell wall biogenesis/degradation</keyword>
<dbReference type="Gene3D" id="3.40.720.10">
    <property type="entry name" value="Alkaline Phosphatase, subunit A"/>
    <property type="match status" value="1"/>
</dbReference>
<dbReference type="GO" id="GO:0005789">
    <property type="term" value="C:endoplasmic reticulum membrane"/>
    <property type="evidence" value="ECO:0007669"/>
    <property type="project" value="UniProtKB-SubCell"/>
</dbReference>
<dbReference type="SUPFAM" id="SSF53649">
    <property type="entry name" value="Alkaline phosphatase-like"/>
    <property type="match status" value="1"/>
</dbReference>
<reference evidence="16" key="2">
    <citation type="journal article" date="2020" name="Nat. Commun.">
        <title>Large-scale genome sequencing of mycorrhizal fungi provides insights into the early evolution of symbiotic traits.</title>
        <authorList>
            <person name="Miyauchi S."/>
            <person name="Kiss E."/>
            <person name="Kuo A."/>
            <person name="Drula E."/>
            <person name="Kohler A."/>
            <person name="Sanchez-Garcia M."/>
            <person name="Morin E."/>
            <person name="Andreopoulos B."/>
            <person name="Barry K.W."/>
            <person name="Bonito G."/>
            <person name="Buee M."/>
            <person name="Carver A."/>
            <person name="Chen C."/>
            <person name="Cichocki N."/>
            <person name="Clum A."/>
            <person name="Culley D."/>
            <person name="Crous P.W."/>
            <person name="Fauchery L."/>
            <person name="Girlanda M."/>
            <person name="Hayes R.D."/>
            <person name="Keri Z."/>
            <person name="LaButti K."/>
            <person name="Lipzen A."/>
            <person name="Lombard V."/>
            <person name="Magnuson J."/>
            <person name="Maillard F."/>
            <person name="Murat C."/>
            <person name="Nolan M."/>
            <person name="Ohm R.A."/>
            <person name="Pangilinan J."/>
            <person name="Pereira M.F."/>
            <person name="Perotto S."/>
            <person name="Peter M."/>
            <person name="Pfister S."/>
            <person name="Riley R."/>
            <person name="Sitrit Y."/>
            <person name="Stielow J.B."/>
            <person name="Szollosi G."/>
            <person name="Zifcakova L."/>
            <person name="Stursova M."/>
            <person name="Spatafora J.W."/>
            <person name="Tedersoo L."/>
            <person name="Vaario L.M."/>
            <person name="Yamada A."/>
            <person name="Yan M."/>
            <person name="Wang P."/>
            <person name="Xu J."/>
            <person name="Bruns T."/>
            <person name="Baldrian P."/>
            <person name="Vilgalys R."/>
            <person name="Dunand C."/>
            <person name="Henrissat B."/>
            <person name="Grigoriev I.V."/>
            <person name="Hibbett D."/>
            <person name="Nagy L.G."/>
            <person name="Martin F.M."/>
        </authorList>
    </citation>
    <scope>NUCLEOTIDE SEQUENCE</scope>
    <source>
        <strain evidence="16">Prilba</strain>
    </source>
</reference>
<dbReference type="InterPro" id="IPR007070">
    <property type="entry name" value="GPI_EtnP_transferase_1"/>
</dbReference>
<protein>
    <recommendedName>
        <fullName evidence="4 14">GPI ethanolamine phosphate transferase 1</fullName>
        <ecNumber evidence="14">2.-.-.-</ecNumber>
    </recommendedName>
</protein>
<comment type="function">
    <text evidence="13 14">Ethanolamine phosphate transferase involved in glycosylphosphatidylinositol-anchor biosynthesis. Transfers ethanolamine phosphate to the first alpha-1,4-linked mannose of the glycosylphosphatidylinositol precursor of GPI-anchor.</text>
</comment>
<evidence type="ECO:0000256" key="9">
    <source>
        <dbReference type="ARBA" id="ARBA00022989"/>
    </source>
</evidence>
<evidence type="ECO:0000256" key="2">
    <source>
        <dbReference type="ARBA" id="ARBA00004687"/>
    </source>
</evidence>
<evidence type="ECO:0000256" key="4">
    <source>
        <dbReference type="ARBA" id="ARBA00020831"/>
    </source>
</evidence>
<dbReference type="Pfam" id="PF04987">
    <property type="entry name" value="PigN"/>
    <property type="match status" value="1"/>
</dbReference>
<keyword evidence="8 14" id="KW-0256">Endoplasmic reticulum</keyword>
<gene>
    <name evidence="16" type="ORF">DFH94DRAFT_641801</name>
</gene>
<keyword evidence="17" id="KW-1185">Reference proteome</keyword>
<keyword evidence="10 14" id="KW-0472">Membrane</keyword>
<feature type="transmembrane region" description="Helical" evidence="14">
    <location>
        <begin position="609"/>
        <end position="628"/>
    </location>
</feature>
<evidence type="ECO:0000313" key="17">
    <source>
        <dbReference type="Proteomes" id="UP000759537"/>
    </source>
</evidence>
<dbReference type="CDD" id="cd16020">
    <property type="entry name" value="GPI_EPT_1"/>
    <property type="match status" value="1"/>
</dbReference>
<dbReference type="FunFam" id="3.40.720.10:FF:000015">
    <property type="entry name" value="GPI ethanolamine phosphate transferase 1"/>
    <property type="match status" value="1"/>
</dbReference>
<evidence type="ECO:0000256" key="3">
    <source>
        <dbReference type="ARBA" id="ARBA00008400"/>
    </source>
</evidence>
<comment type="subcellular location">
    <subcellularLocation>
        <location evidence="1 14">Endoplasmic reticulum membrane</location>
        <topology evidence="1 14">Multi-pass membrane protein</topology>
    </subcellularLocation>
</comment>